<evidence type="ECO:0000256" key="9">
    <source>
        <dbReference type="ARBA" id="ARBA00022889"/>
    </source>
</evidence>
<evidence type="ECO:0000256" key="11">
    <source>
        <dbReference type="ARBA" id="ARBA00023136"/>
    </source>
</evidence>
<evidence type="ECO:0000313" key="16">
    <source>
        <dbReference type="EMBL" id="KRX89102.1"/>
    </source>
</evidence>
<evidence type="ECO:0000256" key="15">
    <source>
        <dbReference type="SAM" id="MobiDB-lite"/>
    </source>
</evidence>
<dbReference type="PRINTS" id="PR00806">
    <property type="entry name" value="VINCULIN"/>
</dbReference>
<keyword evidence="10" id="KW-0965">Cell junction</keyword>
<keyword evidence="8" id="KW-0677">Repeat</keyword>
<dbReference type="Pfam" id="PF01044">
    <property type="entry name" value="Vinculin"/>
    <property type="match status" value="1"/>
</dbReference>
<dbReference type="PANTHER" id="PTHR46180">
    <property type="entry name" value="VINCULIN"/>
    <property type="match status" value="1"/>
</dbReference>
<evidence type="ECO:0000256" key="8">
    <source>
        <dbReference type="ARBA" id="ARBA00022737"/>
    </source>
</evidence>
<dbReference type="GO" id="GO:0007155">
    <property type="term" value="P:cell adhesion"/>
    <property type="evidence" value="ECO:0007669"/>
    <property type="project" value="UniProtKB-KW"/>
</dbReference>
<dbReference type="GO" id="GO:0005912">
    <property type="term" value="C:adherens junction"/>
    <property type="evidence" value="ECO:0007669"/>
    <property type="project" value="UniProtKB-SubCell"/>
</dbReference>
<evidence type="ECO:0000313" key="17">
    <source>
        <dbReference type="Proteomes" id="UP000054815"/>
    </source>
</evidence>
<dbReference type="Gene3D" id="1.20.120.230">
    <property type="entry name" value="Alpha-catenin/vinculin-like"/>
    <property type="match status" value="4"/>
</dbReference>
<evidence type="ECO:0000256" key="6">
    <source>
        <dbReference type="ARBA" id="ARBA00022475"/>
    </source>
</evidence>
<evidence type="ECO:0000256" key="4">
    <source>
        <dbReference type="ARBA" id="ARBA00008376"/>
    </source>
</evidence>
<dbReference type="PROSITE" id="PS00664">
    <property type="entry name" value="VINCULIN_2"/>
    <property type="match status" value="1"/>
</dbReference>
<organism evidence="16 17">
    <name type="scientific">Trichinella pseudospiralis</name>
    <name type="common">Parasitic roundworm</name>
    <dbReference type="NCBI Taxonomy" id="6337"/>
    <lineage>
        <taxon>Eukaryota</taxon>
        <taxon>Metazoa</taxon>
        <taxon>Ecdysozoa</taxon>
        <taxon>Nematoda</taxon>
        <taxon>Enoplea</taxon>
        <taxon>Dorylaimia</taxon>
        <taxon>Trichinellida</taxon>
        <taxon>Trichinellidae</taxon>
        <taxon>Trichinella</taxon>
    </lineage>
</organism>
<keyword evidence="12" id="KW-0009">Actin-binding</keyword>
<dbReference type="GO" id="GO:0051015">
    <property type="term" value="F:actin filament binding"/>
    <property type="evidence" value="ECO:0007669"/>
    <property type="project" value="InterPro"/>
</dbReference>
<comment type="caution">
    <text evidence="16">The sequence shown here is derived from an EMBL/GenBank/DDBJ whole genome shotgun (WGS) entry which is preliminary data.</text>
</comment>
<feature type="non-terminal residue" evidence="16">
    <location>
        <position position="1"/>
    </location>
</feature>
<reference evidence="16 17" key="1">
    <citation type="submission" date="2015-01" db="EMBL/GenBank/DDBJ databases">
        <title>Evolution of Trichinella species and genotypes.</title>
        <authorList>
            <person name="Korhonen P.K."/>
            <person name="Edoardo P."/>
            <person name="Giuseppe L.R."/>
            <person name="Gasser R.B."/>
        </authorList>
    </citation>
    <scope>NUCLEOTIDE SEQUENCE [LARGE SCALE GENOMIC DNA]</scope>
    <source>
        <strain evidence="16">ISS141</strain>
    </source>
</reference>
<comment type="subcellular location">
    <subcellularLocation>
        <location evidence="3">Cell junction</location>
        <location evidence="3">Adherens junction</location>
    </subcellularLocation>
    <subcellularLocation>
        <location evidence="2">Cell membrane</location>
        <topology evidence="2">Peripheral membrane protein</topology>
        <orientation evidence="2">Cytoplasmic side</orientation>
    </subcellularLocation>
    <subcellularLocation>
        <location evidence="1">Cytoplasm</location>
        <location evidence="1">Cytoskeleton</location>
    </subcellularLocation>
</comment>
<keyword evidence="14" id="KW-0175">Coiled coil</keyword>
<accession>A0A0V0XMB3</accession>
<dbReference type="Proteomes" id="UP000054815">
    <property type="component" value="Unassembled WGS sequence"/>
</dbReference>
<comment type="similarity">
    <text evidence="4">Belongs to the vinculin/alpha-catenin family.</text>
</comment>
<dbReference type="InterPro" id="IPR017997">
    <property type="entry name" value="Vinculin"/>
</dbReference>
<dbReference type="GO" id="GO:0005198">
    <property type="term" value="F:structural molecule activity"/>
    <property type="evidence" value="ECO:0007669"/>
    <property type="project" value="InterPro"/>
</dbReference>
<dbReference type="Gene3D" id="1.20.120.810">
    <property type="entry name" value="Vinculin, Vh2 four-helix bundle"/>
    <property type="match status" value="2"/>
</dbReference>
<evidence type="ECO:0000256" key="1">
    <source>
        <dbReference type="ARBA" id="ARBA00004245"/>
    </source>
</evidence>
<evidence type="ECO:0000256" key="5">
    <source>
        <dbReference type="ARBA" id="ARBA00014125"/>
    </source>
</evidence>
<keyword evidence="7" id="KW-0963">Cytoplasm</keyword>
<evidence type="ECO:0000256" key="14">
    <source>
        <dbReference type="SAM" id="Coils"/>
    </source>
</evidence>
<dbReference type="InterPro" id="IPR036723">
    <property type="entry name" value="Alpha-catenin/vinculin-like_sf"/>
</dbReference>
<keyword evidence="9" id="KW-0130">Cell adhesion</keyword>
<feature type="coiled-coil region" evidence="14">
    <location>
        <begin position="446"/>
        <end position="498"/>
    </location>
</feature>
<evidence type="ECO:0000256" key="10">
    <source>
        <dbReference type="ARBA" id="ARBA00022949"/>
    </source>
</evidence>
<dbReference type="SUPFAM" id="SSF47220">
    <property type="entry name" value="alpha-catenin/vinculin-like"/>
    <property type="match status" value="6"/>
</dbReference>
<evidence type="ECO:0000256" key="12">
    <source>
        <dbReference type="ARBA" id="ARBA00023203"/>
    </source>
</evidence>
<feature type="region of interest" description="Disordered" evidence="15">
    <location>
        <begin position="840"/>
        <end position="883"/>
    </location>
</feature>
<dbReference type="GO" id="GO:0005886">
    <property type="term" value="C:plasma membrane"/>
    <property type="evidence" value="ECO:0007669"/>
    <property type="project" value="UniProtKB-SubCell"/>
</dbReference>
<dbReference type="AlphaFoldDB" id="A0A0V0XMB3"/>
<dbReference type="InterPro" id="IPR006077">
    <property type="entry name" value="Vinculin/catenin"/>
</dbReference>
<dbReference type="FunFam" id="1.20.120.230:FF:000010">
    <property type="entry name" value="Vinculin a"/>
    <property type="match status" value="1"/>
</dbReference>
<evidence type="ECO:0000256" key="7">
    <source>
        <dbReference type="ARBA" id="ARBA00022490"/>
    </source>
</evidence>
<dbReference type="EMBL" id="JYDU01000210">
    <property type="protein sequence ID" value="KRX89102.1"/>
    <property type="molecule type" value="Genomic_DNA"/>
</dbReference>
<sequence length="1070" mass="118763">LISSSIMPVFHTKTIESILEPVAQQVSRLVILHEEAEDGNAMPDLTRPVDAVSRAVENLVQVGYDTIHLSDDDILKQDMPPALQRVETSSRLLEEACYVLRDDPYSSQGRKKLIEGSRGILQGTSALLLCFDESEVRKIVRGCKKVLDYLAVAEVIENMEDLVQFVRDISPWLTKMSRDTEAREKELTHHVHREILIRCIDSVKTLAPILICAMKIFIQISAQGGSKGVPEAAENRNYLSSRMIEEVNEVIRVLQLTTYDEDEWNEDDLIVMKKALSAIESLLQAALDWLGDPRALRGGVGEKSLRRILVYAERIADRALPEDASLIRRACSDIASMTDSLCELRHNKQGDSPQSQGLARGIAQKLRELVGGKDIAGLLPHALQGLEQAGIAQPAHTVLGRMDQVLKWLDAPYMDDRGVGLNALKALLAEGRKVADLCSPREKYAMNELCDEIERLSHQLAELQRKGMGDSPQARAIANQLKEKLGELKRMMDRALLDRVVDDFSDITTPLKQFAEAVLAPEGTPARDANFAEKAQNLRDHCQRCAKTGRLVGTSGPCKDKKIVEALCSTANQISNMTPQVINAGKIRFHYPQNVSADEHFENLRRELSDALQRLRSLVDDAVDPLEFVKASENAIRRHGQECENAISNDEPQKMADHASSIARLANRVLMAAKGQAENSEDPAFSGRMNDAANRLQGTIPPMVNDAKQVALNPRDQSAAGRWRDSNKKLVDAVGSVRRALEPSQLPEMKNLDINGMTVGTKGGAKSSSRVCKVSSPLSVDVGYESDTAAPVSWSRPMRSKDVVDFDYPNIDFHSMFDMWLYQMPPVAHFIPPPIGESAPPPPPAWYQAASHREGPVSPNRPPPQLMEMRTPPRPPPPQETDDEEEMRAFWERVPLPKANQPILSAAHSLHREVQQWSSRENEIVAAAKRMAILMARLSQLVRGEGGTKKDLIDCAKAIADASEEVTRLAVLLARQCTDIKMRKALLQVCERIPTIATQLKILSTVKATMLGSQGTDEDEEAMQQLVLNAQNLMQSVKDTVRAAEAASIKIRTDSGLRLRWVRKPVWANY</sequence>
<keyword evidence="13" id="KW-0206">Cytoskeleton</keyword>
<evidence type="ECO:0000256" key="3">
    <source>
        <dbReference type="ARBA" id="ARBA00004536"/>
    </source>
</evidence>
<dbReference type="InterPro" id="IPR000633">
    <property type="entry name" value="Vinculin_CS"/>
</dbReference>
<protein>
    <recommendedName>
        <fullName evidence="5">Vinculin</fullName>
    </recommendedName>
</protein>
<keyword evidence="6" id="KW-1003">Cell membrane</keyword>
<name>A0A0V0XMB3_TRIPS</name>
<proteinExistence type="inferred from homology"/>
<evidence type="ECO:0000256" key="2">
    <source>
        <dbReference type="ARBA" id="ARBA00004413"/>
    </source>
</evidence>
<keyword evidence="11" id="KW-0472">Membrane</keyword>
<gene>
    <name evidence="16" type="ORF">T4E_1692</name>
</gene>
<evidence type="ECO:0000256" key="13">
    <source>
        <dbReference type="ARBA" id="ARBA00023212"/>
    </source>
</evidence>
<dbReference type="GO" id="GO:0015629">
    <property type="term" value="C:actin cytoskeleton"/>
    <property type="evidence" value="ECO:0007669"/>
    <property type="project" value="InterPro"/>
</dbReference>